<dbReference type="Gene3D" id="1.10.3790.10">
    <property type="entry name" value="NinB"/>
    <property type="match status" value="1"/>
</dbReference>
<sequence>MKFTGILKKPIIDYDTLRPMLVFASNEDFSEAYEELKGYDKLSLEIKPYRKKRSLDANGYYWTLVAKLGRITKKSNPELHNELLCEYGYPVIIDGQAVRTPLPDTDETDRKVRDAMEYHLKPTTEVKEGKDGVMYRTYLLMRGSSTYNTEEMARLIDGLIDRCKEAGMPDCEIVSPDEKRILKERYGVNID</sequence>
<organism evidence="1">
    <name type="scientific">gut metagenome</name>
    <dbReference type="NCBI Taxonomy" id="749906"/>
    <lineage>
        <taxon>unclassified sequences</taxon>
        <taxon>metagenomes</taxon>
        <taxon>organismal metagenomes</taxon>
    </lineage>
</organism>
<evidence type="ECO:0000313" key="1">
    <source>
        <dbReference type="EMBL" id="EJX08214.1"/>
    </source>
</evidence>
<dbReference type="InterPro" id="IPR036619">
    <property type="entry name" value="NinB_sf"/>
</dbReference>
<proteinExistence type="predicted"/>
<name>J9GLB9_9ZZZZ</name>
<comment type="caution">
    <text evidence="1">The sequence shown here is derived from an EMBL/GenBank/DDBJ whole genome shotgun (WGS) entry which is preliminary data.</text>
</comment>
<dbReference type="AlphaFoldDB" id="J9GLB9"/>
<gene>
    <name evidence="1" type="ORF">EVA_03677</name>
</gene>
<protein>
    <submittedName>
        <fullName evidence="1">Uncharacterized protein</fullName>
    </submittedName>
</protein>
<reference evidence="1" key="1">
    <citation type="journal article" date="2012" name="PLoS ONE">
        <title>Gene sets for utilization of primary and secondary nutrition supplies in the distal gut of endangered iberian lynx.</title>
        <authorList>
            <person name="Alcaide M."/>
            <person name="Messina E."/>
            <person name="Richter M."/>
            <person name="Bargiela R."/>
            <person name="Peplies J."/>
            <person name="Huws S.A."/>
            <person name="Newbold C.J."/>
            <person name="Golyshin P.N."/>
            <person name="Simon M.A."/>
            <person name="Lopez G."/>
            <person name="Yakimov M.M."/>
            <person name="Ferrer M."/>
        </authorList>
    </citation>
    <scope>NUCLEOTIDE SEQUENCE</scope>
</reference>
<dbReference type="EMBL" id="AMCI01000675">
    <property type="protein sequence ID" value="EJX08214.1"/>
    <property type="molecule type" value="Genomic_DNA"/>
</dbReference>
<accession>J9GLB9</accession>